<protein>
    <submittedName>
        <fullName evidence="1">Uncharacterized protein</fullName>
    </submittedName>
</protein>
<gene>
    <name evidence="1" type="ORF">BACINT_01061</name>
</gene>
<sequence>MISFLNEHKGLTFTIPIWNGQKQAGVSNFTYTPFLSTYTTL</sequence>
<organism evidence="1 2">
    <name type="scientific">Bacteroides intestinalis DSM 17393</name>
    <dbReference type="NCBI Taxonomy" id="471870"/>
    <lineage>
        <taxon>Bacteria</taxon>
        <taxon>Pseudomonadati</taxon>
        <taxon>Bacteroidota</taxon>
        <taxon>Bacteroidia</taxon>
        <taxon>Bacteroidales</taxon>
        <taxon>Bacteroidaceae</taxon>
        <taxon>Bacteroides</taxon>
    </lineage>
</organism>
<reference evidence="1 2" key="1">
    <citation type="submission" date="2008-04" db="EMBL/GenBank/DDBJ databases">
        <title>Draft genome sequence of Bacteroides intestinalis (DSM 17393).</title>
        <authorList>
            <person name="Sudarsanam P."/>
            <person name="Ley R."/>
            <person name="Guruge J."/>
            <person name="Turnbaugh P.J."/>
            <person name="Mahowald M."/>
            <person name="Liep D."/>
            <person name="Gordon J."/>
        </authorList>
    </citation>
    <scope>NUCLEOTIDE SEQUENCE [LARGE SCALE GENOMIC DNA]</scope>
    <source>
        <strain evidence="1 2">DSM 17393</strain>
    </source>
</reference>
<accession>B3C997</accession>
<dbReference type="AlphaFoldDB" id="B3C997"/>
<proteinExistence type="predicted"/>
<dbReference type="EMBL" id="ABJL02000007">
    <property type="protein sequence ID" value="EDV05976.1"/>
    <property type="molecule type" value="Genomic_DNA"/>
</dbReference>
<reference evidence="1 2" key="2">
    <citation type="submission" date="2008-04" db="EMBL/GenBank/DDBJ databases">
        <authorList>
            <person name="Fulton L."/>
            <person name="Clifton S."/>
            <person name="Fulton B."/>
            <person name="Xu J."/>
            <person name="Minx P."/>
            <person name="Pepin K.H."/>
            <person name="Johnson M."/>
            <person name="Thiruvilangam P."/>
            <person name="Bhonagiri V."/>
            <person name="Nash W.E."/>
            <person name="Mardis E.R."/>
            <person name="Wilson R.K."/>
        </authorList>
    </citation>
    <scope>NUCLEOTIDE SEQUENCE [LARGE SCALE GENOMIC DNA]</scope>
    <source>
        <strain evidence="1 2">DSM 17393</strain>
    </source>
</reference>
<evidence type="ECO:0000313" key="1">
    <source>
        <dbReference type="EMBL" id="EDV05976.1"/>
    </source>
</evidence>
<evidence type="ECO:0000313" key="2">
    <source>
        <dbReference type="Proteomes" id="UP000004596"/>
    </source>
</evidence>
<name>B3C997_9BACE</name>
<comment type="caution">
    <text evidence="1">The sequence shown here is derived from an EMBL/GenBank/DDBJ whole genome shotgun (WGS) entry which is preliminary data.</text>
</comment>
<dbReference type="Proteomes" id="UP000004596">
    <property type="component" value="Unassembled WGS sequence"/>
</dbReference>